<comment type="caution">
    <text evidence="3">The sequence shown here is derived from an EMBL/GenBank/DDBJ whole genome shotgun (WGS) entry which is preliminary data.</text>
</comment>
<evidence type="ECO:0000256" key="1">
    <source>
        <dbReference type="SAM" id="SignalP"/>
    </source>
</evidence>
<feature type="chain" id="PRO_5028228849" evidence="1">
    <location>
        <begin position="23"/>
        <end position="196"/>
    </location>
</feature>
<dbReference type="SUPFAM" id="SSF101874">
    <property type="entry name" value="YceI-like"/>
    <property type="match status" value="1"/>
</dbReference>
<organism evidence="3 4">
    <name type="scientific">Geomonas limicola</name>
    <dbReference type="NCBI Taxonomy" id="2740186"/>
    <lineage>
        <taxon>Bacteria</taxon>
        <taxon>Pseudomonadati</taxon>
        <taxon>Thermodesulfobacteriota</taxon>
        <taxon>Desulfuromonadia</taxon>
        <taxon>Geobacterales</taxon>
        <taxon>Geobacteraceae</taxon>
        <taxon>Geomonas</taxon>
    </lineage>
</organism>
<dbReference type="InterPro" id="IPR007372">
    <property type="entry name" value="Lipid/polyisoprenoid-bd_YceI"/>
</dbReference>
<dbReference type="Gene3D" id="2.40.128.110">
    <property type="entry name" value="Lipid/polyisoprenoid-binding, YceI-like"/>
    <property type="match status" value="1"/>
</dbReference>
<dbReference type="PANTHER" id="PTHR34406">
    <property type="entry name" value="PROTEIN YCEI"/>
    <property type="match status" value="1"/>
</dbReference>
<feature type="signal peptide" evidence="1">
    <location>
        <begin position="1"/>
        <end position="22"/>
    </location>
</feature>
<name>A0A6V8N635_9BACT</name>
<evidence type="ECO:0000313" key="4">
    <source>
        <dbReference type="Proteomes" id="UP000587586"/>
    </source>
</evidence>
<gene>
    <name evidence="3" type="ORF">GMLC_14390</name>
</gene>
<evidence type="ECO:0000313" key="3">
    <source>
        <dbReference type="EMBL" id="GFO67860.1"/>
    </source>
</evidence>
<proteinExistence type="predicted"/>
<dbReference type="Pfam" id="PF04264">
    <property type="entry name" value="YceI"/>
    <property type="match status" value="1"/>
</dbReference>
<keyword evidence="4" id="KW-1185">Reference proteome</keyword>
<dbReference type="InterPro" id="IPR036761">
    <property type="entry name" value="TTHA0802/YceI-like_sf"/>
</dbReference>
<dbReference type="Proteomes" id="UP000587586">
    <property type="component" value="Unassembled WGS sequence"/>
</dbReference>
<evidence type="ECO:0000259" key="2">
    <source>
        <dbReference type="SMART" id="SM00867"/>
    </source>
</evidence>
<reference evidence="4" key="1">
    <citation type="submission" date="2020-06" db="EMBL/GenBank/DDBJ databases">
        <title>Draft genomic sequecing of Geomonas sp. Red745.</title>
        <authorList>
            <person name="Itoh H."/>
            <person name="Xu Z.X."/>
            <person name="Ushijima N."/>
            <person name="Masuda Y."/>
            <person name="Shiratori Y."/>
            <person name="Senoo K."/>
        </authorList>
    </citation>
    <scope>NUCLEOTIDE SEQUENCE [LARGE SCALE GENOMIC DNA]</scope>
    <source>
        <strain evidence="4">Red745</strain>
    </source>
</reference>
<dbReference type="AlphaFoldDB" id="A0A6V8N635"/>
<sequence length="196" mass="21018">MNRIISTLAALALLTLPVLAQAATYNIDPEHSYTGFKVRHLMVSNVKGSFGKVQGTVFIDDQDLSKSTVNVSIDTSSIDTGVAKRDNHLRSPDFFDVGKYPTMTFVSTKVAKSGSGLKVSGNLTLHGVTRPVVLDVEGPSAESKDPWGNFRRGASATGSINRKDFGLAWNKALETGGVAVGEEVHLIIEVEMIKAK</sequence>
<feature type="domain" description="Lipid/polyisoprenoid-binding YceI-like" evidence="2">
    <location>
        <begin position="24"/>
        <end position="193"/>
    </location>
</feature>
<dbReference type="EMBL" id="BLXZ01000003">
    <property type="protein sequence ID" value="GFO67860.1"/>
    <property type="molecule type" value="Genomic_DNA"/>
</dbReference>
<dbReference type="SMART" id="SM00867">
    <property type="entry name" value="YceI"/>
    <property type="match status" value="1"/>
</dbReference>
<dbReference type="RefSeq" id="WP_183360404.1">
    <property type="nucleotide sequence ID" value="NZ_BLXZ01000003.1"/>
</dbReference>
<accession>A0A6V8N635</accession>
<dbReference type="PANTHER" id="PTHR34406:SF1">
    <property type="entry name" value="PROTEIN YCEI"/>
    <property type="match status" value="1"/>
</dbReference>
<protein>
    <submittedName>
        <fullName evidence="3">Polyisoprenoid-binding protein</fullName>
    </submittedName>
</protein>
<keyword evidence="1" id="KW-0732">Signal</keyword>